<protein>
    <submittedName>
        <fullName evidence="1">Uncharacterized protein</fullName>
    </submittedName>
</protein>
<accession>A0AAE9MEF5</accession>
<evidence type="ECO:0000313" key="2">
    <source>
        <dbReference type="Proteomes" id="UP001056890"/>
    </source>
</evidence>
<keyword evidence="2" id="KW-1185">Reference proteome</keyword>
<proteinExistence type="predicted"/>
<reference evidence="1" key="1">
    <citation type="submission" date="2022-06" db="EMBL/GenBank/DDBJ databases">
        <title>Complete Genome of Aeromonas sp. Strain SOD01 Isolated from an Urban Freshwater Stream.</title>
        <authorList>
            <person name="Williams L.E."/>
            <person name="Brysgel T."/>
            <person name="Capestro E.M."/>
            <person name="Foltz G.V."/>
            <person name="Gardner A.E."/>
            <person name="Ingrassia J."/>
            <person name="Peterson E."/>
            <person name="Arruda J."/>
            <person name="Flaherty I."/>
            <person name="Hunt M."/>
            <person name="Pappas G."/>
            <person name="Ramsaran S."/>
            <person name="Rocha M."/>
        </authorList>
    </citation>
    <scope>NUCLEOTIDE SEQUENCE</scope>
    <source>
        <strain evidence="1">SOD01</strain>
    </source>
</reference>
<sequence length="178" mass="19172">MSTSSTLKLALELAAKVTGREDIAALAGEVQELGPISDETAAETARLASILETLSQQQALIQQFNQSADALTQLELASVLSRDKLAQLRAEQQAGTGQVRVLTDQERLLASEVKQLERQLVALAKTMPRRTQTIALPLLADTASSCRGSCSRWRGSGARGGHWPKGILSGRCYHWACC</sequence>
<name>A0AAE9MEF5_9GAMM</name>
<dbReference type="Proteomes" id="UP001056890">
    <property type="component" value="Chromosome"/>
</dbReference>
<gene>
    <name evidence="1" type="ORF">NHF51_12305</name>
</gene>
<dbReference type="AlphaFoldDB" id="A0AAE9MEF5"/>
<dbReference type="RefSeq" id="WP_252994549.1">
    <property type="nucleotide sequence ID" value="NZ_CP099717.1"/>
</dbReference>
<evidence type="ECO:0000313" key="1">
    <source>
        <dbReference type="EMBL" id="USV56141.1"/>
    </source>
</evidence>
<dbReference type="EMBL" id="CP099717">
    <property type="protein sequence ID" value="USV56141.1"/>
    <property type="molecule type" value="Genomic_DNA"/>
</dbReference>
<organism evidence="1 2">
    <name type="scientific">Aeromonas encheleia</name>
    <dbReference type="NCBI Taxonomy" id="73010"/>
    <lineage>
        <taxon>Bacteria</taxon>
        <taxon>Pseudomonadati</taxon>
        <taxon>Pseudomonadota</taxon>
        <taxon>Gammaproteobacteria</taxon>
        <taxon>Aeromonadales</taxon>
        <taxon>Aeromonadaceae</taxon>
        <taxon>Aeromonas</taxon>
    </lineage>
</organism>